<evidence type="ECO:0000313" key="7">
    <source>
        <dbReference type="EMBL" id="CEJ60721.1"/>
    </source>
</evidence>
<dbReference type="Gene3D" id="2.60.120.620">
    <property type="entry name" value="q2cbj1_9rhob like domain"/>
    <property type="match status" value="1"/>
</dbReference>
<dbReference type="InterPro" id="IPR044862">
    <property type="entry name" value="Pro_4_hyd_alph_FE2OG_OXY"/>
</dbReference>
<dbReference type="InterPro" id="IPR005123">
    <property type="entry name" value="Oxoglu/Fe-dep_dioxygenase_dom"/>
</dbReference>
<protein>
    <recommendedName>
        <fullName evidence="6">Fe2OG dioxygenase domain-containing protein</fullName>
    </recommendedName>
</protein>
<dbReference type="SMART" id="SM00702">
    <property type="entry name" value="P4Hc"/>
    <property type="match status" value="1"/>
</dbReference>
<dbReference type="InterPro" id="IPR045054">
    <property type="entry name" value="P4HA-like"/>
</dbReference>
<dbReference type="Pfam" id="PF13640">
    <property type="entry name" value="2OG-FeII_Oxy_3"/>
    <property type="match status" value="1"/>
</dbReference>
<dbReference type="PANTHER" id="PTHR10869:SF241">
    <property type="entry name" value="FE2OG DIOXYGENASE DOMAIN-CONTAINING PROTEIN"/>
    <property type="match status" value="1"/>
</dbReference>
<sequence length="271" mass="30571">MASIPIKIPNGFLPPQPPPTVHVHQIDFETSNPALPKYKNHFAAVIDDFLTESECQDLIALAESSTRNGWERAMVNIGGGKQILATDARNCARIMWDTPDITRRLLARLTPFLRDFDIESFTDRTSVTGLIGRGKSYRLAALNERLRFLRYEGGEYFRPHWDGQYEAPNGDVSFYTIQIYLNGEGEQDLGELGRAEEKPTKVNPDPKGRLLGGATSFIPIPSYKSGHEQLRIFPRTGSVLIFQHSGLMHSGDPVFRGTKYTIRTDIMYRQV</sequence>
<dbReference type="Proteomes" id="UP000042958">
    <property type="component" value="Unassembled WGS sequence"/>
</dbReference>
<evidence type="ECO:0000259" key="6">
    <source>
        <dbReference type="PROSITE" id="PS51471"/>
    </source>
</evidence>
<dbReference type="GO" id="GO:0031418">
    <property type="term" value="F:L-ascorbic acid binding"/>
    <property type="evidence" value="ECO:0007669"/>
    <property type="project" value="InterPro"/>
</dbReference>
<evidence type="ECO:0000256" key="2">
    <source>
        <dbReference type="ARBA" id="ARBA00022723"/>
    </source>
</evidence>
<accession>A0A0F7TXP9</accession>
<evidence type="ECO:0000313" key="8">
    <source>
        <dbReference type="Proteomes" id="UP000042958"/>
    </source>
</evidence>
<dbReference type="GO" id="GO:0005506">
    <property type="term" value="F:iron ion binding"/>
    <property type="evidence" value="ECO:0007669"/>
    <property type="project" value="InterPro"/>
</dbReference>
<name>A0A0F7TXP9_PENBI</name>
<keyword evidence="8" id="KW-1185">Reference proteome</keyword>
<dbReference type="AlphaFoldDB" id="A0A0F7TXP9"/>
<dbReference type="EMBL" id="CDHK01000009">
    <property type="protein sequence ID" value="CEJ60721.1"/>
    <property type="molecule type" value="Genomic_DNA"/>
</dbReference>
<gene>
    <name evidence="7" type="ORF">PMG11_09285</name>
</gene>
<keyword evidence="2" id="KW-0479">Metal-binding</keyword>
<reference evidence="8" key="1">
    <citation type="journal article" date="2015" name="Genome Announc.">
        <title>Draft genome sequence of the fungus Penicillium brasilianum MG11.</title>
        <authorList>
            <person name="Horn F."/>
            <person name="Linde J."/>
            <person name="Mattern D.J."/>
            <person name="Walther G."/>
            <person name="Guthke R."/>
            <person name="Brakhage A.A."/>
            <person name="Valiante V."/>
        </authorList>
    </citation>
    <scope>NUCLEOTIDE SEQUENCE [LARGE SCALE GENOMIC DNA]</scope>
    <source>
        <strain evidence="8">MG11</strain>
    </source>
</reference>
<dbReference type="GO" id="GO:0005783">
    <property type="term" value="C:endoplasmic reticulum"/>
    <property type="evidence" value="ECO:0007669"/>
    <property type="project" value="TreeGrafter"/>
</dbReference>
<dbReference type="PANTHER" id="PTHR10869">
    <property type="entry name" value="PROLYL 4-HYDROXYLASE ALPHA SUBUNIT"/>
    <property type="match status" value="1"/>
</dbReference>
<feature type="domain" description="Fe2OG dioxygenase" evidence="6">
    <location>
        <begin position="142"/>
        <end position="271"/>
    </location>
</feature>
<dbReference type="OrthoDB" id="5379943at2759"/>
<dbReference type="STRING" id="104259.A0A0F7TXP9"/>
<keyword evidence="5" id="KW-0408">Iron</keyword>
<organism evidence="7 8">
    <name type="scientific">Penicillium brasilianum</name>
    <dbReference type="NCBI Taxonomy" id="104259"/>
    <lineage>
        <taxon>Eukaryota</taxon>
        <taxon>Fungi</taxon>
        <taxon>Dikarya</taxon>
        <taxon>Ascomycota</taxon>
        <taxon>Pezizomycotina</taxon>
        <taxon>Eurotiomycetes</taxon>
        <taxon>Eurotiomycetidae</taxon>
        <taxon>Eurotiales</taxon>
        <taxon>Aspergillaceae</taxon>
        <taxon>Penicillium</taxon>
    </lineage>
</organism>
<comment type="cofactor">
    <cofactor evidence="1">
        <name>L-ascorbate</name>
        <dbReference type="ChEBI" id="CHEBI:38290"/>
    </cofactor>
</comment>
<proteinExistence type="predicted"/>
<evidence type="ECO:0000256" key="3">
    <source>
        <dbReference type="ARBA" id="ARBA00022964"/>
    </source>
</evidence>
<evidence type="ECO:0000256" key="4">
    <source>
        <dbReference type="ARBA" id="ARBA00023002"/>
    </source>
</evidence>
<dbReference type="InterPro" id="IPR006620">
    <property type="entry name" value="Pro_4_hyd_alph"/>
</dbReference>
<dbReference type="GO" id="GO:0004656">
    <property type="term" value="F:procollagen-proline 4-dioxygenase activity"/>
    <property type="evidence" value="ECO:0007669"/>
    <property type="project" value="TreeGrafter"/>
</dbReference>
<keyword evidence="4" id="KW-0560">Oxidoreductase</keyword>
<dbReference type="PROSITE" id="PS51471">
    <property type="entry name" value="FE2OG_OXY"/>
    <property type="match status" value="1"/>
</dbReference>
<evidence type="ECO:0000256" key="5">
    <source>
        <dbReference type="ARBA" id="ARBA00023004"/>
    </source>
</evidence>
<evidence type="ECO:0000256" key="1">
    <source>
        <dbReference type="ARBA" id="ARBA00001961"/>
    </source>
</evidence>
<keyword evidence="3" id="KW-0223">Dioxygenase</keyword>